<proteinExistence type="predicted"/>
<keyword evidence="1" id="KW-1133">Transmembrane helix</keyword>
<dbReference type="InterPro" id="IPR029787">
    <property type="entry name" value="Nucleotide_cyclase"/>
</dbReference>
<protein>
    <submittedName>
        <fullName evidence="3">Unannotated protein</fullName>
    </submittedName>
</protein>
<feature type="transmembrane region" description="Helical" evidence="1">
    <location>
        <begin position="94"/>
        <end position="111"/>
    </location>
</feature>
<dbReference type="InterPro" id="IPR052163">
    <property type="entry name" value="DGC-Regulatory_Protein"/>
</dbReference>
<gene>
    <name evidence="3" type="ORF">UFOPK1683_00487</name>
</gene>
<feature type="transmembrane region" description="Helical" evidence="1">
    <location>
        <begin position="217"/>
        <end position="234"/>
    </location>
</feature>
<dbReference type="Gene3D" id="3.30.70.270">
    <property type="match status" value="1"/>
</dbReference>
<dbReference type="EMBL" id="CAEZTL010000034">
    <property type="protein sequence ID" value="CAB4567568.1"/>
    <property type="molecule type" value="Genomic_DNA"/>
</dbReference>
<accession>A0A6J6E2D8</accession>
<dbReference type="Pfam" id="PF00990">
    <property type="entry name" value="GGDEF"/>
    <property type="match status" value="1"/>
</dbReference>
<dbReference type="InterPro" id="IPR043128">
    <property type="entry name" value="Rev_trsase/Diguanyl_cyclase"/>
</dbReference>
<feature type="transmembrane region" description="Helical" evidence="1">
    <location>
        <begin position="123"/>
        <end position="142"/>
    </location>
</feature>
<feature type="transmembrane region" description="Helical" evidence="1">
    <location>
        <begin position="272"/>
        <end position="291"/>
    </location>
</feature>
<feature type="transmembrane region" description="Helical" evidence="1">
    <location>
        <begin position="186"/>
        <end position="205"/>
    </location>
</feature>
<evidence type="ECO:0000313" key="3">
    <source>
        <dbReference type="EMBL" id="CAB4567568.1"/>
    </source>
</evidence>
<feature type="transmembrane region" description="Helical" evidence="1">
    <location>
        <begin position="36"/>
        <end position="54"/>
    </location>
</feature>
<dbReference type="PANTHER" id="PTHR46663:SF2">
    <property type="entry name" value="GGDEF DOMAIN-CONTAINING PROTEIN"/>
    <property type="match status" value="1"/>
</dbReference>
<organism evidence="3">
    <name type="scientific">freshwater metagenome</name>
    <dbReference type="NCBI Taxonomy" id="449393"/>
    <lineage>
        <taxon>unclassified sequences</taxon>
        <taxon>metagenomes</taxon>
        <taxon>ecological metagenomes</taxon>
    </lineage>
</organism>
<feature type="transmembrane region" description="Helical" evidence="1">
    <location>
        <begin position="246"/>
        <end position="266"/>
    </location>
</feature>
<keyword evidence="1" id="KW-0472">Membrane</keyword>
<feature type="transmembrane region" description="Helical" evidence="1">
    <location>
        <begin position="154"/>
        <end position="174"/>
    </location>
</feature>
<name>A0A6J6E2D8_9ZZZZ</name>
<dbReference type="PANTHER" id="PTHR46663">
    <property type="entry name" value="DIGUANYLATE CYCLASE DGCT-RELATED"/>
    <property type="match status" value="1"/>
</dbReference>
<keyword evidence="1" id="KW-0812">Transmembrane</keyword>
<dbReference type="InterPro" id="IPR000160">
    <property type="entry name" value="GGDEF_dom"/>
</dbReference>
<dbReference type="PROSITE" id="PS50887">
    <property type="entry name" value="GGDEF"/>
    <property type="match status" value="1"/>
</dbReference>
<sequence>MRSSLAIRWAAPSLLLLYCGLRTAFPEALVVNELILYNLIPLAALVATISAPTFNNLTTLVAISIAITAWWVGSLISSYNQYLEPVIGLQQYQSFGYLLFYPLVLLALYRINNYRRKLTRSELLDSLVLFFIFFSTFVILIANKGETGLIQLSFQNYMHILYLFFDATFAIWVFRIIIIDGLSTRNVALAFGLSLFLSSDLAFVWTSTHNSYVMGEIIDFGWVAGIALIAFAMWCEDNKVQSEHTLHPFTLIASLLISVALLTLLALRSKEISTLIAVPAFLALLLAIVRITSILRKSYQLSNQSYLAHVDELTGLANRRRMVAELSAFGQNEGAFLLLDLDGFKPINDQYGHGTGDQILQEIAERFTRALPESAVVARLGGDEFGVIVKGSYEETLEGAYALRATLSYPFTISGQKISVGVSIGYVHNDGRGDLLKRADIAMYQAKNSDEGVVQS</sequence>
<dbReference type="NCBIfam" id="TIGR00254">
    <property type="entry name" value="GGDEF"/>
    <property type="match status" value="1"/>
</dbReference>
<dbReference type="SUPFAM" id="SSF55073">
    <property type="entry name" value="Nucleotide cyclase"/>
    <property type="match status" value="1"/>
</dbReference>
<reference evidence="3" key="1">
    <citation type="submission" date="2020-05" db="EMBL/GenBank/DDBJ databases">
        <authorList>
            <person name="Chiriac C."/>
            <person name="Salcher M."/>
            <person name="Ghai R."/>
            <person name="Kavagutti S V."/>
        </authorList>
    </citation>
    <scope>NUCLEOTIDE SEQUENCE</scope>
</reference>
<feature type="domain" description="GGDEF" evidence="2">
    <location>
        <begin position="332"/>
        <end position="456"/>
    </location>
</feature>
<evidence type="ECO:0000259" key="2">
    <source>
        <dbReference type="PROSITE" id="PS50887"/>
    </source>
</evidence>
<dbReference type="CDD" id="cd01949">
    <property type="entry name" value="GGDEF"/>
    <property type="match status" value="1"/>
</dbReference>
<dbReference type="SMART" id="SM00267">
    <property type="entry name" value="GGDEF"/>
    <property type="match status" value="1"/>
</dbReference>
<dbReference type="AlphaFoldDB" id="A0A6J6E2D8"/>
<feature type="transmembrane region" description="Helical" evidence="1">
    <location>
        <begin position="61"/>
        <end position="82"/>
    </location>
</feature>
<evidence type="ECO:0000256" key="1">
    <source>
        <dbReference type="SAM" id="Phobius"/>
    </source>
</evidence>